<dbReference type="InterPro" id="IPR036890">
    <property type="entry name" value="HATPase_C_sf"/>
</dbReference>
<dbReference type="SMART" id="SM00388">
    <property type="entry name" value="HisKA"/>
    <property type="match status" value="1"/>
</dbReference>
<dbReference type="Pfam" id="PF00072">
    <property type="entry name" value="Response_reg"/>
    <property type="match status" value="2"/>
</dbReference>
<dbReference type="PROSITE" id="PS50112">
    <property type="entry name" value="PAS"/>
    <property type="match status" value="1"/>
</dbReference>
<dbReference type="InterPro" id="IPR001789">
    <property type="entry name" value="Sig_transdc_resp-reg_receiver"/>
</dbReference>
<dbReference type="CDD" id="cd00082">
    <property type="entry name" value="HisKA"/>
    <property type="match status" value="1"/>
</dbReference>
<feature type="domain" description="Response regulatory" evidence="8">
    <location>
        <begin position="13"/>
        <end position="129"/>
    </location>
</feature>
<feature type="domain" description="Histidine kinase" evidence="7">
    <location>
        <begin position="311"/>
        <end position="537"/>
    </location>
</feature>
<dbReference type="PANTHER" id="PTHR43047:SF72">
    <property type="entry name" value="OSMOSENSING HISTIDINE PROTEIN KINASE SLN1"/>
    <property type="match status" value="1"/>
</dbReference>
<dbReference type="InterPro" id="IPR003661">
    <property type="entry name" value="HisK_dim/P_dom"/>
</dbReference>
<dbReference type="EMBL" id="JAEMHM010000020">
    <property type="protein sequence ID" value="MBJ6727121.1"/>
    <property type="molecule type" value="Genomic_DNA"/>
</dbReference>
<dbReference type="SUPFAM" id="SSF55785">
    <property type="entry name" value="PYP-like sensor domain (PAS domain)"/>
    <property type="match status" value="1"/>
</dbReference>
<dbReference type="CDD" id="cd00130">
    <property type="entry name" value="PAS"/>
    <property type="match status" value="1"/>
</dbReference>
<dbReference type="SMART" id="SM00448">
    <property type="entry name" value="REC"/>
    <property type="match status" value="2"/>
</dbReference>
<dbReference type="InterPro" id="IPR004358">
    <property type="entry name" value="Sig_transdc_His_kin-like_C"/>
</dbReference>
<dbReference type="GO" id="GO:0005886">
    <property type="term" value="C:plasma membrane"/>
    <property type="evidence" value="ECO:0007669"/>
    <property type="project" value="TreeGrafter"/>
</dbReference>
<name>A0A8J7S7N0_9BACT</name>
<dbReference type="Gene3D" id="3.30.565.10">
    <property type="entry name" value="Histidine kinase-like ATPase, C-terminal domain"/>
    <property type="match status" value="1"/>
</dbReference>
<dbReference type="AlphaFoldDB" id="A0A8J7S7N0"/>
<dbReference type="Pfam" id="PF02518">
    <property type="entry name" value="HATPase_c"/>
    <property type="match status" value="1"/>
</dbReference>
<dbReference type="InterPro" id="IPR000700">
    <property type="entry name" value="PAS-assoc_C"/>
</dbReference>
<sequence length="673" mass="73847">MLETIPATGTSPTILIVDDDPNNLAVISDHLADTPYTILIAEDGETGVMRAQYVRPDLILLDVMMPEMDGFETCRRLKALETTRDIPVIFMTALADTQYKVKAFEAGAVDYITKPFQREEVVARVGAHLRLWELTLRLREANETLEKRVEERTAELRDSERKLAEIIDFLPDPTFAVDLEGRITIWNRSAEEFTGVRAEDMLGKGDLAYGIAFYGSRRAALVDMVLHPSPEIEALYPYLKVENGVVTGEGYTNRVRQQNAYVMGTAAGLYDGHGRLVGAIESIRDLSERKKLEQQLRQAQKMEAIGTLAAGIAHDFNNILTAILGFSQLAIFKVGADGPGKREMERVMESSNRAADLVRQILTFSRFTEQERAPVHVLPIVEEVLKLLRSTLPSTVAIQKALQVTPAEDVIFADAIQIHQVLMNLCANSAHAMRPDGGTLEISLSRIESDAAFLSRFPELREGRYLVLTVSDTGSGIDPLLMDRIFDPYFTTKEFGEGTGMGLAVVQGIAKGHGGAISVTSEPGVGSIFHVYFPSIERAAREERPVAPKPVGGSERILLVDDEIALSELGEEMLSSLGYRVTAATSSVEALELVRSRPNDFDLLLTDLTMPGLTGVKLAAAVRTVRPDLPVLLCTGATETVGEEQAEQLGIREVLRKPYVLDALATAVRKALS</sequence>
<evidence type="ECO:0000313" key="12">
    <source>
        <dbReference type="Proteomes" id="UP000636888"/>
    </source>
</evidence>
<evidence type="ECO:0000256" key="3">
    <source>
        <dbReference type="ARBA" id="ARBA00022553"/>
    </source>
</evidence>
<dbReference type="InterPro" id="IPR035965">
    <property type="entry name" value="PAS-like_dom_sf"/>
</dbReference>
<organism evidence="11 12">
    <name type="scientific">Geomesophilobacter sediminis</name>
    <dbReference type="NCBI Taxonomy" id="2798584"/>
    <lineage>
        <taxon>Bacteria</taxon>
        <taxon>Pseudomonadati</taxon>
        <taxon>Thermodesulfobacteriota</taxon>
        <taxon>Desulfuromonadia</taxon>
        <taxon>Geobacterales</taxon>
        <taxon>Geobacteraceae</taxon>
        <taxon>Geomesophilobacter</taxon>
    </lineage>
</organism>
<dbReference type="InterPro" id="IPR000014">
    <property type="entry name" value="PAS"/>
</dbReference>
<feature type="domain" description="PAC" evidence="10">
    <location>
        <begin position="239"/>
        <end position="298"/>
    </location>
</feature>
<evidence type="ECO:0000256" key="2">
    <source>
        <dbReference type="ARBA" id="ARBA00012438"/>
    </source>
</evidence>
<evidence type="ECO:0000259" key="10">
    <source>
        <dbReference type="PROSITE" id="PS50113"/>
    </source>
</evidence>
<dbReference type="SUPFAM" id="SSF52172">
    <property type="entry name" value="CheY-like"/>
    <property type="match status" value="2"/>
</dbReference>
<keyword evidence="5" id="KW-0418">Kinase</keyword>
<proteinExistence type="predicted"/>
<evidence type="ECO:0000256" key="4">
    <source>
        <dbReference type="ARBA" id="ARBA00022679"/>
    </source>
</evidence>
<dbReference type="PANTHER" id="PTHR43047">
    <property type="entry name" value="TWO-COMPONENT HISTIDINE PROTEIN KINASE"/>
    <property type="match status" value="1"/>
</dbReference>
<reference evidence="11" key="1">
    <citation type="submission" date="2020-12" db="EMBL/GenBank/DDBJ databases">
        <title>Geomonas sp. Red875, isolated from river sediment.</title>
        <authorList>
            <person name="Xu Z."/>
            <person name="Zhang Z."/>
            <person name="Masuda Y."/>
            <person name="Itoh H."/>
            <person name="Senoo K."/>
        </authorList>
    </citation>
    <scope>NUCLEOTIDE SEQUENCE</scope>
    <source>
        <strain evidence="11">Red875</strain>
    </source>
</reference>
<feature type="domain" description="PAS" evidence="9">
    <location>
        <begin position="159"/>
        <end position="204"/>
    </location>
</feature>
<dbReference type="SMART" id="SM00387">
    <property type="entry name" value="HATPase_c"/>
    <property type="match status" value="1"/>
</dbReference>
<dbReference type="PROSITE" id="PS50109">
    <property type="entry name" value="HIS_KIN"/>
    <property type="match status" value="1"/>
</dbReference>
<evidence type="ECO:0000259" key="8">
    <source>
        <dbReference type="PROSITE" id="PS50110"/>
    </source>
</evidence>
<evidence type="ECO:0000313" key="11">
    <source>
        <dbReference type="EMBL" id="MBJ6727121.1"/>
    </source>
</evidence>
<dbReference type="Gene3D" id="3.40.50.2300">
    <property type="match status" value="2"/>
</dbReference>
<dbReference type="SUPFAM" id="SSF47384">
    <property type="entry name" value="Homodimeric domain of signal transducing histidine kinase"/>
    <property type="match status" value="1"/>
</dbReference>
<dbReference type="PROSITE" id="PS50113">
    <property type="entry name" value="PAC"/>
    <property type="match status" value="1"/>
</dbReference>
<dbReference type="RefSeq" id="WP_199386034.1">
    <property type="nucleotide sequence ID" value="NZ_JAEMHM010000020.1"/>
</dbReference>
<dbReference type="SUPFAM" id="SSF55874">
    <property type="entry name" value="ATPase domain of HSP90 chaperone/DNA topoisomerase II/histidine kinase"/>
    <property type="match status" value="1"/>
</dbReference>
<feature type="domain" description="Response regulatory" evidence="8">
    <location>
        <begin position="556"/>
        <end position="672"/>
    </location>
</feature>
<dbReference type="NCBIfam" id="TIGR00229">
    <property type="entry name" value="sensory_box"/>
    <property type="match status" value="1"/>
</dbReference>
<dbReference type="Gene3D" id="1.10.287.130">
    <property type="match status" value="1"/>
</dbReference>
<evidence type="ECO:0000256" key="1">
    <source>
        <dbReference type="ARBA" id="ARBA00000085"/>
    </source>
</evidence>
<evidence type="ECO:0000256" key="5">
    <source>
        <dbReference type="ARBA" id="ARBA00022777"/>
    </source>
</evidence>
<dbReference type="Pfam" id="PF00512">
    <property type="entry name" value="HisKA"/>
    <property type="match status" value="1"/>
</dbReference>
<dbReference type="GO" id="GO:0009927">
    <property type="term" value="F:histidine phosphotransfer kinase activity"/>
    <property type="evidence" value="ECO:0007669"/>
    <property type="project" value="TreeGrafter"/>
</dbReference>
<dbReference type="CDD" id="cd19920">
    <property type="entry name" value="REC_PA4781-like"/>
    <property type="match status" value="1"/>
</dbReference>
<dbReference type="GO" id="GO:0000155">
    <property type="term" value="F:phosphorelay sensor kinase activity"/>
    <property type="evidence" value="ECO:0007669"/>
    <property type="project" value="InterPro"/>
</dbReference>
<feature type="modified residue" description="4-aspartylphosphate" evidence="6">
    <location>
        <position position="607"/>
    </location>
</feature>
<dbReference type="InterPro" id="IPR036097">
    <property type="entry name" value="HisK_dim/P_sf"/>
</dbReference>
<dbReference type="EC" id="2.7.13.3" evidence="2"/>
<dbReference type="InterPro" id="IPR011006">
    <property type="entry name" value="CheY-like_superfamily"/>
</dbReference>
<dbReference type="InterPro" id="IPR003594">
    <property type="entry name" value="HATPase_dom"/>
</dbReference>
<comment type="caution">
    <text evidence="11">The sequence shown here is derived from an EMBL/GenBank/DDBJ whole genome shotgun (WGS) entry which is preliminary data.</text>
</comment>
<comment type="catalytic activity">
    <reaction evidence="1">
        <text>ATP + protein L-histidine = ADP + protein N-phospho-L-histidine.</text>
        <dbReference type="EC" id="2.7.13.3"/>
    </reaction>
</comment>
<gene>
    <name evidence="11" type="ORF">JFN93_20615</name>
</gene>
<protein>
    <recommendedName>
        <fullName evidence="2">histidine kinase</fullName>
        <ecNumber evidence="2">2.7.13.3</ecNumber>
    </recommendedName>
</protein>
<keyword evidence="4" id="KW-0808">Transferase</keyword>
<evidence type="ECO:0000259" key="7">
    <source>
        <dbReference type="PROSITE" id="PS50109"/>
    </source>
</evidence>
<dbReference type="Proteomes" id="UP000636888">
    <property type="component" value="Unassembled WGS sequence"/>
</dbReference>
<accession>A0A8J7S7N0</accession>
<dbReference type="SMART" id="SM00091">
    <property type="entry name" value="PAS"/>
    <property type="match status" value="1"/>
</dbReference>
<dbReference type="InterPro" id="IPR013767">
    <property type="entry name" value="PAS_fold"/>
</dbReference>
<dbReference type="PRINTS" id="PR00344">
    <property type="entry name" value="BCTRLSENSOR"/>
</dbReference>
<keyword evidence="3 6" id="KW-0597">Phosphoprotein</keyword>
<evidence type="ECO:0000259" key="9">
    <source>
        <dbReference type="PROSITE" id="PS50112"/>
    </source>
</evidence>
<dbReference type="InterPro" id="IPR005467">
    <property type="entry name" value="His_kinase_dom"/>
</dbReference>
<evidence type="ECO:0000256" key="6">
    <source>
        <dbReference type="PROSITE-ProRule" id="PRU00169"/>
    </source>
</evidence>
<dbReference type="Gene3D" id="3.30.450.20">
    <property type="entry name" value="PAS domain"/>
    <property type="match status" value="1"/>
</dbReference>
<dbReference type="GO" id="GO:0006355">
    <property type="term" value="P:regulation of DNA-templated transcription"/>
    <property type="evidence" value="ECO:0007669"/>
    <property type="project" value="InterPro"/>
</dbReference>
<dbReference type="PROSITE" id="PS50110">
    <property type="entry name" value="RESPONSE_REGULATORY"/>
    <property type="match status" value="2"/>
</dbReference>
<keyword evidence="12" id="KW-1185">Reference proteome</keyword>
<dbReference type="Pfam" id="PF00989">
    <property type="entry name" value="PAS"/>
    <property type="match status" value="1"/>
</dbReference>
<feature type="modified residue" description="4-aspartylphosphate" evidence="6">
    <location>
        <position position="62"/>
    </location>
</feature>